<evidence type="ECO:0000256" key="6">
    <source>
        <dbReference type="SAM" id="Phobius"/>
    </source>
</evidence>
<evidence type="ECO:0000256" key="1">
    <source>
        <dbReference type="ARBA" id="ARBA00004141"/>
    </source>
</evidence>
<dbReference type="Pfam" id="PF01943">
    <property type="entry name" value="Polysacc_synt"/>
    <property type="match status" value="1"/>
</dbReference>
<feature type="transmembrane region" description="Helical" evidence="6">
    <location>
        <begin position="110"/>
        <end position="132"/>
    </location>
</feature>
<evidence type="ECO:0000256" key="4">
    <source>
        <dbReference type="ARBA" id="ARBA00023136"/>
    </source>
</evidence>
<dbReference type="AlphaFoldDB" id="L7KEM0"/>
<comment type="caution">
    <text evidence="7">The sequence shown here is derived from an EMBL/GenBank/DDBJ whole genome shotgun (WGS) entry which is preliminary data.</text>
</comment>
<feature type="transmembrane region" description="Helical" evidence="6">
    <location>
        <begin position="441"/>
        <end position="459"/>
    </location>
</feature>
<gene>
    <name evidence="7" type="ORF">GOACH_03_00600</name>
</gene>
<dbReference type="PANTHER" id="PTHR43424">
    <property type="entry name" value="LOCUS PUTATIVE PROTEIN 1-RELATED"/>
    <property type="match status" value="1"/>
</dbReference>
<feature type="transmembrane region" description="Helical" evidence="6">
    <location>
        <begin position="407"/>
        <end position="429"/>
    </location>
</feature>
<protein>
    <submittedName>
        <fullName evidence="7">Putative polysaccharide biosynthesis protein</fullName>
    </submittedName>
</protein>
<dbReference type="EMBL" id="BANR01000003">
    <property type="protein sequence ID" value="GAC47044.1"/>
    <property type="molecule type" value="Genomic_DNA"/>
</dbReference>
<feature type="transmembrane region" description="Helical" evidence="6">
    <location>
        <begin position="382"/>
        <end position="401"/>
    </location>
</feature>
<keyword evidence="2 6" id="KW-0812">Transmembrane</keyword>
<reference evidence="7 8" key="1">
    <citation type="submission" date="2012-12" db="EMBL/GenBank/DDBJ databases">
        <title>Whole genome shotgun sequence of Gordonia aichiensis NBRC 108223.</title>
        <authorList>
            <person name="Isaki-Nakamura S."/>
            <person name="Hosoyama A."/>
            <person name="Tsuchikane K."/>
            <person name="Ando Y."/>
            <person name="Baba S."/>
            <person name="Ohji S."/>
            <person name="Hamada M."/>
            <person name="Tamura T."/>
            <person name="Yamazoe A."/>
            <person name="Yamazaki S."/>
            <person name="Fujita N."/>
        </authorList>
    </citation>
    <scope>NUCLEOTIDE SEQUENCE [LARGE SCALE GENOMIC DNA]</scope>
    <source>
        <strain evidence="7 8">NBRC 108223</strain>
    </source>
</reference>
<proteinExistence type="predicted"/>
<keyword evidence="3 6" id="KW-1133">Transmembrane helix</keyword>
<dbReference type="eggNOG" id="COG2244">
    <property type="taxonomic scope" value="Bacteria"/>
</dbReference>
<evidence type="ECO:0000256" key="5">
    <source>
        <dbReference type="SAM" id="MobiDB-lite"/>
    </source>
</evidence>
<organism evidence="7 8">
    <name type="scientific">Gordonia aichiensis NBRC 108223</name>
    <dbReference type="NCBI Taxonomy" id="1220583"/>
    <lineage>
        <taxon>Bacteria</taxon>
        <taxon>Bacillati</taxon>
        <taxon>Actinomycetota</taxon>
        <taxon>Actinomycetes</taxon>
        <taxon>Mycobacteriales</taxon>
        <taxon>Gordoniaceae</taxon>
        <taxon>Gordonia</taxon>
    </lineage>
</organism>
<feature type="transmembrane region" description="Helical" evidence="6">
    <location>
        <begin position="319"/>
        <end position="347"/>
    </location>
</feature>
<sequence length="588" mass="61780">MNSVSNSSGDTDAENFNEAPRSRIASAAAMQIGARVLGTGASLITVAVTTRALGPEAYGHLQTALMFVTLWASLTEMGIGSVIVRRVTGLIECSAADAHTQLQRFVRTNLGLSSVVSVPLTVVAFASGALIYRDNPQVVTMIGMVSAMLLLNAVASSYDPLFMVSVRFKAVALADVLGRLLSMVATIVLAALGVHVYWFAAVIVIPYAAALIVKAIAARRVGVTMPVYEWRASWDLVRESLPQTVIIVVAVLYWRIDGVILSTVSTAEQVGLYGLAYTLAFTASMVSDLFLNTTLSTSTELFASSRRRFVEFSRRNMELIYFLALPLIVIGGILATGLMTLVGSAAFSHGGTVLAVLFAAAGLTFVNAAASQALFAAHQQVFLMRVNLVNLCVNIVLNVLLAHHFGAIGAAGALLTTELLGVLLTTAQLARLGLHIQPMTFVLWCVPPLALGSALAWVIGDVSAVVAGIVAGAAYLGAAMYAGPLRPAYLKSFLGRGEGDEVVSTGESSAVGGSASGVSETAGGSGRGVSATSATVRLREQRPIPRFVPFSEAETTEMPIIRTVESNWMNIDWAQEESAFAGAGGRMS</sequence>
<dbReference type="GO" id="GO:0016020">
    <property type="term" value="C:membrane"/>
    <property type="evidence" value="ECO:0007669"/>
    <property type="project" value="UniProtKB-SubCell"/>
</dbReference>
<feature type="transmembrane region" description="Helical" evidence="6">
    <location>
        <begin position="138"/>
        <end position="158"/>
    </location>
</feature>
<dbReference type="RefSeq" id="WP_005169562.1">
    <property type="nucleotide sequence ID" value="NZ_BANR01000003.1"/>
</dbReference>
<dbReference type="CDD" id="cd13128">
    <property type="entry name" value="MATE_Wzx_like"/>
    <property type="match status" value="1"/>
</dbReference>
<feature type="region of interest" description="Disordered" evidence="5">
    <location>
        <begin position="504"/>
        <end position="535"/>
    </location>
</feature>
<evidence type="ECO:0000256" key="2">
    <source>
        <dbReference type="ARBA" id="ARBA00022692"/>
    </source>
</evidence>
<evidence type="ECO:0000313" key="7">
    <source>
        <dbReference type="EMBL" id="GAC47044.1"/>
    </source>
</evidence>
<feature type="transmembrane region" description="Helical" evidence="6">
    <location>
        <begin position="196"/>
        <end position="216"/>
    </location>
</feature>
<feature type="transmembrane region" description="Helical" evidence="6">
    <location>
        <begin position="170"/>
        <end position="190"/>
    </location>
</feature>
<dbReference type="PANTHER" id="PTHR43424:SF1">
    <property type="entry name" value="LOCUS PUTATIVE PROTEIN 1-RELATED"/>
    <property type="match status" value="1"/>
</dbReference>
<feature type="transmembrane region" description="Helical" evidence="6">
    <location>
        <begin position="353"/>
        <end position="370"/>
    </location>
</feature>
<comment type="subcellular location">
    <subcellularLocation>
        <location evidence="1">Membrane</location>
        <topology evidence="1">Multi-pass membrane protein</topology>
    </subcellularLocation>
</comment>
<dbReference type="Proteomes" id="UP000010988">
    <property type="component" value="Unassembled WGS sequence"/>
</dbReference>
<evidence type="ECO:0000256" key="3">
    <source>
        <dbReference type="ARBA" id="ARBA00022989"/>
    </source>
</evidence>
<feature type="compositionally biased region" description="Low complexity" evidence="5">
    <location>
        <begin position="504"/>
        <end position="522"/>
    </location>
</feature>
<dbReference type="OrthoDB" id="3742809at2"/>
<name>L7KEM0_9ACTN</name>
<keyword evidence="4 6" id="KW-0472">Membrane</keyword>
<accession>L7KEM0</accession>
<dbReference type="STRING" id="1220583.GOACH_03_00600"/>
<dbReference type="InterPro" id="IPR002797">
    <property type="entry name" value="Polysacc_synth"/>
</dbReference>
<evidence type="ECO:0000313" key="8">
    <source>
        <dbReference type="Proteomes" id="UP000010988"/>
    </source>
</evidence>
<keyword evidence="8" id="KW-1185">Reference proteome</keyword>
<feature type="transmembrane region" description="Helical" evidence="6">
    <location>
        <begin position="465"/>
        <end position="483"/>
    </location>
</feature>
<dbReference type="InterPro" id="IPR052556">
    <property type="entry name" value="PolySynth_Transporter"/>
</dbReference>